<dbReference type="PhylomeDB" id="Q17AA1"/>
<proteinExistence type="inferred from homology"/>
<dbReference type="HOGENOM" id="CLU_113002_3_0_1"/>
<dbReference type="AlphaFoldDB" id="Q17AA1"/>
<sequence length="112" mass="12694">MESDSEPETKTYFQRYLDVCFERICKTKLVKDVIILNRVGIPLRSTFSDREVCIQQAGLYASLFDKACGLISLADVTDEFLLLSAKTRHNEVVVSVDPEHGLVFVVVQKQPK</sequence>
<protein>
    <submittedName>
        <fullName evidence="3">AAEL005371-PA</fullName>
    </submittedName>
</protein>
<dbReference type="EMBL" id="CH477337">
    <property type="protein sequence ID" value="EAT43190.1"/>
    <property type="molecule type" value="Genomic_DNA"/>
</dbReference>
<dbReference type="Proteomes" id="UP000682892">
    <property type="component" value="Unassembled WGS sequence"/>
</dbReference>
<dbReference type="PANTHER" id="PTHR10779">
    <property type="entry name" value="DYNEIN LIGHT CHAIN ROADBLOCK"/>
    <property type="match status" value="1"/>
</dbReference>
<dbReference type="PaxDb" id="7159-AAEL005371-PA"/>
<evidence type="ECO:0000256" key="1">
    <source>
        <dbReference type="ARBA" id="ARBA00007191"/>
    </source>
</evidence>
<evidence type="ECO:0000259" key="2">
    <source>
        <dbReference type="SMART" id="SM00960"/>
    </source>
</evidence>
<dbReference type="InterPro" id="IPR004942">
    <property type="entry name" value="Roadblock/LAMTOR2_dom"/>
</dbReference>
<gene>
    <name evidence="3" type="ORF">AaeL_AAEL005371</name>
</gene>
<dbReference type="eggNOG" id="ENOG502T8J4">
    <property type="taxonomic scope" value="Eukaryota"/>
</dbReference>
<dbReference type="STRING" id="7159.Q17AA1"/>
<reference evidence="3" key="2">
    <citation type="journal article" date="2007" name="Science">
        <title>Genome sequence of Aedes aegypti, a major arbovirus vector.</title>
        <authorList>
            <person name="Nene V."/>
            <person name="Wortman J.R."/>
            <person name="Lawson D."/>
            <person name="Haas B."/>
            <person name="Kodira C."/>
            <person name="Tu Z.J."/>
            <person name="Loftus B."/>
            <person name="Xi Z."/>
            <person name="Megy K."/>
            <person name="Grabherr M."/>
            <person name="Ren Q."/>
            <person name="Zdobnov E.M."/>
            <person name="Lobo N.F."/>
            <person name="Campbell K.S."/>
            <person name="Brown S.E."/>
            <person name="Bonaldo M.F."/>
            <person name="Zhu J."/>
            <person name="Sinkins S.P."/>
            <person name="Hogenkamp D.G."/>
            <person name="Amedeo P."/>
            <person name="Arensburger P."/>
            <person name="Atkinson P.W."/>
            <person name="Bidwell S."/>
            <person name="Biedler J."/>
            <person name="Birney E."/>
            <person name="Bruggner R.V."/>
            <person name="Costas J."/>
            <person name="Coy M.R."/>
            <person name="Crabtree J."/>
            <person name="Crawford M."/>
            <person name="Debruyn B."/>
            <person name="Decaprio D."/>
            <person name="Eiglmeier K."/>
            <person name="Eisenstadt E."/>
            <person name="El-Dorry H."/>
            <person name="Gelbart W.M."/>
            <person name="Gomes S.L."/>
            <person name="Hammond M."/>
            <person name="Hannick L.I."/>
            <person name="Hogan J.R."/>
            <person name="Holmes M.H."/>
            <person name="Jaffe D."/>
            <person name="Johnston J.S."/>
            <person name="Kennedy R.C."/>
            <person name="Koo H."/>
            <person name="Kravitz S."/>
            <person name="Kriventseva E.V."/>
            <person name="Kulp D."/>
            <person name="Labutti K."/>
            <person name="Lee E."/>
            <person name="Li S."/>
            <person name="Lovin D.D."/>
            <person name="Mao C."/>
            <person name="Mauceli E."/>
            <person name="Menck C.F."/>
            <person name="Miller J.R."/>
            <person name="Montgomery P."/>
            <person name="Mori A."/>
            <person name="Nascimento A.L."/>
            <person name="Naveira H.F."/>
            <person name="Nusbaum C."/>
            <person name="O'leary S."/>
            <person name="Orvis J."/>
            <person name="Pertea M."/>
            <person name="Quesneville H."/>
            <person name="Reidenbach K.R."/>
            <person name="Rogers Y.H."/>
            <person name="Roth C.W."/>
            <person name="Schneider J.R."/>
            <person name="Schatz M."/>
            <person name="Shumway M."/>
            <person name="Stanke M."/>
            <person name="Stinson E.O."/>
            <person name="Tubio J.M."/>
            <person name="Vanzee J.P."/>
            <person name="Verjovski-Almeida S."/>
            <person name="Werner D."/>
            <person name="White O."/>
            <person name="Wyder S."/>
            <person name="Zeng Q."/>
            <person name="Zhao Q."/>
            <person name="Zhao Y."/>
            <person name="Hill C.A."/>
            <person name="Raikhel A.S."/>
            <person name="Soares M.B."/>
            <person name="Knudson D.L."/>
            <person name="Lee N.H."/>
            <person name="Galagan J."/>
            <person name="Salzberg S.L."/>
            <person name="Paulsen I.T."/>
            <person name="Dimopoulos G."/>
            <person name="Collins F.H."/>
            <person name="Birren B."/>
            <person name="Fraser-Liggett C.M."/>
            <person name="Severson D.W."/>
        </authorList>
    </citation>
    <scope>NUCLEOTIDE SEQUENCE [LARGE SCALE GENOMIC DNA]</scope>
    <source>
        <strain evidence="3">Liverpool</strain>
    </source>
</reference>
<name>Q17AA1_AEDAE</name>
<comment type="similarity">
    <text evidence="1">Belongs to the GAMAD family.</text>
</comment>
<accession>Q17AA1</accession>
<dbReference type="SMART" id="SM00960">
    <property type="entry name" value="Robl_LC7"/>
    <property type="match status" value="1"/>
</dbReference>
<evidence type="ECO:0000313" key="3">
    <source>
        <dbReference type="EMBL" id="EAT43190.1"/>
    </source>
</evidence>
<reference evidence="3" key="1">
    <citation type="submission" date="2005-10" db="EMBL/GenBank/DDBJ databases">
        <authorList>
            <person name="Loftus B.J."/>
            <person name="Nene V.M."/>
            <person name="Hannick L.I."/>
            <person name="Bidwell S."/>
            <person name="Haas B."/>
            <person name="Amedeo P."/>
            <person name="Orvis J."/>
            <person name="Wortman J.R."/>
            <person name="White O.R."/>
            <person name="Salzberg S."/>
            <person name="Shumway M."/>
            <person name="Koo H."/>
            <person name="Zhao Y."/>
            <person name="Holmes M."/>
            <person name="Miller J."/>
            <person name="Schatz M."/>
            <person name="Pop M."/>
            <person name="Pai G."/>
            <person name="Utterback T."/>
            <person name="Rogers Y.-H."/>
            <person name="Kravitz S."/>
            <person name="Fraser C.M."/>
        </authorList>
    </citation>
    <scope>NUCLEOTIDE SEQUENCE</scope>
    <source>
        <strain evidence="3">Liverpool</strain>
    </source>
</reference>
<dbReference type="Gene3D" id="3.30.450.30">
    <property type="entry name" value="Dynein light chain 2a, cytoplasmic"/>
    <property type="match status" value="1"/>
</dbReference>
<feature type="domain" description="Roadblock/LAMTOR2" evidence="2">
    <location>
        <begin position="17"/>
        <end position="108"/>
    </location>
</feature>
<reference evidence="3" key="3">
    <citation type="submission" date="2012-09" db="EMBL/GenBank/DDBJ databases">
        <authorList>
            <consortium name="VectorBase"/>
        </authorList>
    </citation>
    <scope>NUCLEOTIDE SEQUENCE</scope>
    <source>
        <strain evidence="3">Liverpool</strain>
    </source>
</reference>
<dbReference type="SUPFAM" id="SSF103196">
    <property type="entry name" value="Roadblock/LC7 domain"/>
    <property type="match status" value="1"/>
</dbReference>
<evidence type="ECO:0000313" key="4">
    <source>
        <dbReference type="Proteomes" id="UP000682892"/>
    </source>
</evidence>
<organism evidence="3 4">
    <name type="scientific">Aedes aegypti</name>
    <name type="common">Yellowfever mosquito</name>
    <name type="synonym">Culex aegypti</name>
    <dbReference type="NCBI Taxonomy" id="7159"/>
    <lineage>
        <taxon>Eukaryota</taxon>
        <taxon>Metazoa</taxon>
        <taxon>Ecdysozoa</taxon>
        <taxon>Arthropoda</taxon>
        <taxon>Hexapoda</taxon>
        <taxon>Insecta</taxon>
        <taxon>Pterygota</taxon>
        <taxon>Neoptera</taxon>
        <taxon>Endopterygota</taxon>
        <taxon>Diptera</taxon>
        <taxon>Nematocera</taxon>
        <taxon>Culicoidea</taxon>
        <taxon>Culicidae</taxon>
        <taxon>Culicinae</taxon>
        <taxon>Aedini</taxon>
        <taxon>Aedes</taxon>
        <taxon>Stegomyia</taxon>
    </lineage>
</organism>